<dbReference type="Pfam" id="PF16069">
    <property type="entry name" value="DUF4811"/>
    <property type="match status" value="1"/>
</dbReference>
<name>A0AAJ1R901_9LACO</name>
<accession>A0AAJ1R901</accession>
<keyword evidence="1" id="KW-0472">Membrane</keyword>
<dbReference type="EMBL" id="SDWY01000002">
    <property type="protein sequence ID" value="MDN6900273.1"/>
    <property type="molecule type" value="Genomic_DNA"/>
</dbReference>
<proteinExistence type="predicted"/>
<dbReference type="Proteomes" id="UP001167919">
    <property type="component" value="Unassembled WGS sequence"/>
</dbReference>
<sequence>MILALLVIGAVAFFTSFIYIDKPLPRMFWTVISALIVISSLIAIVANYHDHFGLEKVTSTSTKKIYSADTSGKMQLVLYEPIGTSGKENVYIYVSKAKSKKLVHTQADEFTENRVKLVNGQIANLKTQETRWEYKPGIYKLLFGIANNGHELTKRINTFRLPKTWLHLSTSQIKVLKKDLTDPAMQAEAKTQASAYVQTHMKAAIAKNSSLATDQAAQAKLSKRFAAEFQAQLIQKILAK</sequence>
<keyword evidence="1" id="KW-1133">Transmembrane helix</keyword>
<dbReference type="AlphaFoldDB" id="A0AAJ1R901"/>
<protein>
    <submittedName>
        <fullName evidence="2">DUF4811 domain-containing protein</fullName>
    </submittedName>
</protein>
<reference evidence="2" key="1">
    <citation type="submission" date="2019-01" db="EMBL/GenBank/DDBJ databases">
        <title>Oenococcus sicerae UCMA17102.</title>
        <authorList>
            <person name="Cousin F.J."/>
            <person name="Le Guellec R."/>
            <person name="Cretenet M."/>
        </authorList>
    </citation>
    <scope>NUCLEOTIDE SEQUENCE</scope>
    <source>
        <strain evidence="2">UCMA17102</strain>
    </source>
</reference>
<evidence type="ECO:0000313" key="3">
    <source>
        <dbReference type="Proteomes" id="UP001167919"/>
    </source>
</evidence>
<gene>
    <name evidence="2" type="ORF">EVC35_04530</name>
</gene>
<dbReference type="InterPro" id="IPR032083">
    <property type="entry name" value="DUF4811"/>
</dbReference>
<feature type="transmembrane region" description="Helical" evidence="1">
    <location>
        <begin position="28"/>
        <end position="48"/>
    </location>
</feature>
<organism evidence="2 3">
    <name type="scientific">Oenococcus sicerae</name>
    <dbReference type="NCBI Taxonomy" id="2203724"/>
    <lineage>
        <taxon>Bacteria</taxon>
        <taxon>Bacillati</taxon>
        <taxon>Bacillota</taxon>
        <taxon>Bacilli</taxon>
        <taxon>Lactobacillales</taxon>
        <taxon>Lactobacillaceae</taxon>
        <taxon>Oenococcus</taxon>
    </lineage>
</organism>
<evidence type="ECO:0000313" key="2">
    <source>
        <dbReference type="EMBL" id="MDN6900273.1"/>
    </source>
</evidence>
<comment type="caution">
    <text evidence="2">The sequence shown here is derived from an EMBL/GenBank/DDBJ whole genome shotgun (WGS) entry which is preliminary data.</text>
</comment>
<evidence type="ECO:0000256" key="1">
    <source>
        <dbReference type="SAM" id="Phobius"/>
    </source>
</evidence>
<dbReference type="RefSeq" id="WP_301711135.1">
    <property type="nucleotide sequence ID" value="NZ_SDWY01000002.1"/>
</dbReference>
<keyword evidence="1" id="KW-0812">Transmembrane</keyword>